<dbReference type="EMBL" id="BDFE01000020">
    <property type="protein sequence ID" value="GAU09683.1"/>
    <property type="molecule type" value="Genomic_DNA"/>
</dbReference>
<protein>
    <submittedName>
        <fullName evidence="1">Uncharacterized protein</fullName>
    </submittedName>
</protein>
<accession>A0A194AK43</accession>
<keyword evidence="2" id="KW-1185">Reference proteome</keyword>
<dbReference type="STRING" id="1592317.DPF_2414"/>
<sequence>MEIFKNRYKREAVEVVCPLCKHSQIVYFPEEEMPCCPKCKKKMIVKEVLTEGKY</sequence>
<gene>
    <name evidence="1" type="ORF">DPF_2414</name>
</gene>
<evidence type="ECO:0000313" key="2">
    <source>
        <dbReference type="Proteomes" id="UP000095200"/>
    </source>
</evidence>
<dbReference type="Proteomes" id="UP000095200">
    <property type="component" value="Unassembled WGS sequence"/>
</dbReference>
<evidence type="ECO:0000313" key="1">
    <source>
        <dbReference type="EMBL" id="GAU09683.1"/>
    </source>
</evidence>
<proteinExistence type="predicted"/>
<reference evidence="2" key="1">
    <citation type="submission" date="2016-06" db="EMBL/GenBank/DDBJ databases">
        <title>Draft genome sequence of Desulfoplanes formicivorans strain Pf12B.</title>
        <authorList>
            <person name="Watanabe M."/>
            <person name="Kojima H."/>
            <person name="Fukui M."/>
        </authorList>
    </citation>
    <scope>NUCLEOTIDE SEQUENCE [LARGE SCALE GENOMIC DNA]</scope>
    <source>
        <strain evidence="2">Pf12B</strain>
    </source>
</reference>
<dbReference type="AlphaFoldDB" id="A0A194AK43"/>
<dbReference type="RefSeq" id="WP_088178348.1">
    <property type="nucleotide sequence ID" value="NZ_BDFE01000020.1"/>
</dbReference>
<name>A0A194AK43_9BACT</name>
<organism evidence="1 2">
    <name type="scientific">Desulfoplanes formicivorans</name>
    <dbReference type="NCBI Taxonomy" id="1592317"/>
    <lineage>
        <taxon>Bacteria</taxon>
        <taxon>Pseudomonadati</taxon>
        <taxon>Thermodesulfobacteriota</taxon>
        <taxon>Desulfovibrionia</taxon>
        <taxon>Desulfovibrionales</taxon>
        <taxon>Desulfoplanaceae</taxon>
        <taxon>Desulfoplanes</taxon>
    </lineage>
</organism>
<comment type="caution">
    <text evidence="1">The sequence shown here is derived from an EMBL/GenBank/DDBJ whole genome shotgun (WGS) entry which is preliminary data.</text>
</comment>